<dbReference type="EMBL" id="LYOR01000002">
    <property type="protein sequence ID" value="OFV66695.1"/>
    <property type="molecule type" value="Genomic_DNA"/>
</dbReference>
<organism evidence="6 7">
    <name type="scientific">Candidatus Syntropharchaeum butanivorans</name>
    <dbReference type="NCBI Taxonomy" id="1839936"/>
    <lineage>
        <taxon>Archaea</taxon>
        <taxon>Methanobacteriati</taxon>
        <taxon>Methanobacteriota</taxon>
        <taxon>Stenosarchaea group</taxon>
        <taxon>Methanomicrobia</taxon>
        <taxon>Methanosarcinales</taxon>
        <taxon>ANME-2 cluster</taxon>
        <taxon>Candidatus Syntropharchaeum</taxon>
    </lineage>
</organism>
<evidence type="ECO:0000256" key="4">
    <source>
        <dbReference type="ARBA" id="ARBA00022917"/>
    </source>
</evidence>
<comment type="cofactor">
    <cofactor evidence="1 5">
        <name>pyridoxal 5'-phosphate</name>
        <dbReference type="ChEBI" id="CHEBI:597326"/>
    </cofactor>
</comment>
<comment type="catalytic activity">
    <reaction evidence="5">
        <text>O-phospho-L-seryl-tRNA(Cys) + hydrogen sulfide + H(+) = L-cysteinyl-tRNA(Cys) + phosphate</text>
        <dbReference type="Rhea" id="RHEA:25686"/>
        <dbReference type="Rhea" id="RHEA-COMP:9679"/>
        <dbReference type="Rhea" id="RHEA-COMP:9719"/>
        <dbReference type="ChEBI" id="CHEBI:15378"/>
        <dbReference type="ChEBI" id="CHEBI:29919"/>
        <dbReference type="ChEBI" id="CHEBI:43474"/>
        <dbReference type="ChEBI" id="CHEBI:78517"/>
        <dbReference type="ChEBI" id="CHEBI:78551"/>
        <dbReference type="EC" id="2.5.1.73"/>
    </reaction>
</comment>
<comment type="caution">
    <text evidence="6">The sequence shown here is derived from an EMBL/GenBank/DDBJ whole genome shotgun (WGS) entry which is preliminary data.</text>
</comment>
<comment type="function">
    <text evidence="5">Converts O-phospho-L-seryl-tRNA(Cys) (Sep-tRNA(Cys)) to L-cysteinyl-tRNA(Cys) (Cys-tRNA(Cys)).</text>
</comment>
<dbReference type="InterPro" id="IPR013375">
    <property type="entry name" value="Sep_Cys-tRNA_synth_arc"/>
</dbReference>
<accession>A0A1F2P6D0</accession>
<keyword evidence="3 5" id="KW-0663">Pyridoxal phosphate</keyword>
<dbReference type="GO" id="GO:0004812">
    <property type="term" value="F:aminoacyl-tRNA ligase activity"/>
    <property type="evidence" value="ECO:0007669"/>
    <property type="project" value="UniProtKB-KW"/>
</dbReference>
<evidence type="ECO:0000256" key="5">
    <source>
        <dbReference type="HAMAP-Rule" id="MF_01675"/>
    </source>
</evidence>
<dbReference type="HAMAP" id="MF_01675">
    <property type="entry name" value="Sep_Cys_tRNA_synth"/>
    <property type="match status" value="1"/>
</dbReference>
<dbReference type="SUPFAM" id="SSF53383">
    <property type="entry name" value="PLP-dependent transferases"/>
    <property type="match status" value="1"/>
</dbReference>
<gene>
    <name evidence="6" type="ORF">SBU_000662</name>
</gene>
<dbReference type="Gene3D" id="3.40.640.10">
    <property type="entry name" value="Type I PLP-dependent aspartate aminotransferase-like (Major domain)"/>
    <property type="match status" value="1"/>
</dbReference>
<name>A0A1F2P6D0_9EURY</name>
<evidence type="ECO:0000256" key="2">
    <source>
        <dbReference type="ARBA" id="ARBA00022679"/>
    </source>
</evidence>
<proteinExistence type="inferred from homology"/>
<evidence type="ECO:0000256" key="1">
    <source>
        <dbReference type="ARBA" id="ARBA00001933"/>
    </source>
</evidence>
<evidence type="ECO:0000313" key="6">
    <source>
        <dbReference type="EMBL" id="OFV66695.1"/>
    </source>
</evidence>
<dbReference type="STRING" id="1839936.SBU_000662"/>
<feature type="modified residue" description="N6-(pyridoxal phosphate)lysine" evidence="5">
    <location>
        <position position="301"/>
    </location>
</feature>
<dbReference type="InterPro" id="IPR015421">
    <property type="entry name" value="PyrdxlP-dep_Trfase_major"/>
</dbReference>
<dbReference type="Proteomes" id="UP000185779">
    <property type="component" value="Unassembled WGS sequence"/>
</dbReference>
<dbReference type="InterPro" id="IPR015424">
    <property type="entry name" value="PyrdxlP-dep_Trfase"/>
</dbReference>
<evidence type="ECO:0000313" key="7">
    <source>
        <dbReference type="Proteomes" id="UP000185779"/>
    </source>
</evidence>
<dbReference type="NCBIfam" id="NF006810">
    <property type="entry name" value="PRK09331.1"/>
    <property type="match status" value="1"/>
</dbReference>
<dbReference type="EC" id="2.5.1.73" evidence="5"/>
<comment type="similarity">
    <text evidence="5">Belongs to the SepCysS family.</text>
</comment>
<dbReference type="PATRIC" id="fig|1839936.3.peg.673"/>
<comment type="subunit">
    <text evidence="5">Homodimer. Interacts with SepRS.</text>
</comment>
<reference evidence="6" key="1">
    <citation type="submission" date="2016-05" db="EMBL/GenBank/DDBJ databases">
        <title>Microbial consortia oxidize butane by reversing methanogenesis.</title>
        <authorList>
            <person name="Laso-Perez R."/>
            <person name="Richter M."/>
            <person name="Wegener G."/>
            <person name="Musat F."/>
        </authorList>
    </citation>
    <scope>NUCLEOTIDE SEQUENCE [LARGE SCALE GENOMIC DNA]</scope>
    <source>
        <strain evidence="6">BOX1</strain>
    </source>
</reference>
<feature type="binding site" evidence="5">
    <location>
        <begin position="170"/>
        <end position="171"/>
    </location>
    <ligand>
        <name>pyridoxal 5'-phosphate</name>
        <dbReference type="ChEBI" id="CHEBI:597326"/>
    </ligand>
</feature>
<dbReference type="GO" id="GO:0043766">
    <property type="term" value="F:Sep-tRNA:Cys-tRNA synthase activity"/>
    <property type="evidence" value="ECO:0007669"/>
    <property type="project" value="UniProtKB-UniRule"/>
</dbReference>
<protein>
    <recommendedName>
        <fullName evidence="5">O-phospho-L-seryl-tRNA:Cys-tRNA synthase</fullName>
        <ecNumber evidence="5">2.5.1.73</ecNumber>
    </recommendedName>
    <alternativeName>
        <fullName evidence="5">Sep-tRNA:Cys-tRNA synthase</fullName>
        <shortName evidence="5">SepCysS</shortName>
    </alternativeName>
</protein>
<dbReference type="InterPro" id="IPR008829">
    <property type="entry name" value="SepSecS/SepCysS"/>
</dbReference>
<feature type="binding site" evidence="5">
    <location>
        <position position="275"/>
    </location>
    <ligand>
        <name>pyridoxal 5'-phosphate</name>
        <dbReference type="ChEBI" id="CHEBI:597326"/>
    </ligand>
</feature>
<dbReference type="NCBIfam" id="TIGR02539">
    <property type="entry name" value="SepCysS"/>
    <property type="match status" value="1"/>
</dbReference>
<dbReference type="AlphaFoldDB" id="A0A1F2P6D0"/>
<dbReference type="InterPro" id="IPR015422">
    <property type="entry name" value="PyrdxlP-dep_Trfase_small"/>
</dbReference>
<sequence>MIDKKIFKCLRGDESEIALVQEGLKIDIRISKIYEALFTLEEMREVFRHALPAGLDDSEEERIDEGLKRLERILDEIRQQKGNRLRYVSDKIELRTREEEFINIDPIQAGGRLTLDARKALIAYGDGYSVCDNCLKPFRLDKIKKPPIDRFHDELAAFLGMDEARVVPGARRGFQAVVSSLVERGDPVLLTSLSHYTEFLAVEESGGVVREVMADENNIITADRIAERIEEIERKDGKKPVLMILDHFDYQFGNEHDVYGAGRIAKEYDIPFLYNGAYTVGIMPVDGKKIGADFVVGSGHKSMASSAPSGVLAVREEWVDKIFRTTDIRGDLTGRKFGVKEVEMLGCTLMGAPLLTMMASFPHVKERVKRWDEEVRRSNRFIETFLKIKGNRVLSEMPRKHTLTRVDTSASFDEVAKTHKKRGYFLTSELKKRGITGVFEGATREWKFNTYGLTDREVEYLGSAFIDIAKKYGIEVEA</sequence>
<dbReference type="GO" id="GO:0006412">
    <property type="term" value="P:translation"/>
    <property type="evidence" value="ECO:0007669"/>
    <property type="project" value="UniProtKB-KW"/>
</dbReference>
<keyword evidence="4 5" id="KW-0648">Protein biosynthesis</keyword>
<feature type="binding site" evidence="5">
    <location>
        <begin position="298"/>
        <end position="300"/>
    </location>
    <ligand>
        <name>pyridoxal 5'-phosphate</name>
        <dbReference type="ChEBI" id="CHEBI:597326"/>
    </ligand>
</feature>
<keyword evidence="2 5" id="KW-0808">Transferase</keyword>
<dbReference type="Pfam" id="PF05889">
    <property type="entry name" value="SepSecS"/>
    <property type="match status" value="1"/>
</dbReference>
<keyword evidence="7" id="KW-1185">Reference proteome</keyword>
<evidence type="ECO:0000256" key="3">
    <source>
        <dbReference type="ARBA" id="ARBA00022898"/>
    </source>
</evidence>
<dbReference type="Gene3D" id="3.90.1150.10">
    <property type="entry name" value="Aspartate Aminotransferase, domain 1"/>
    <property type="match status" value="1"/>
</dbReference>